<comment type="caution">
    <text evidence="6">The sequence shown here is derived from an EMBL/GenBank/DDBJ whole genome shotgun (WGS) entry which is preliminary data.</text>
</comment>
<keyword evidence="3" id="KW-0677">Repeat</keyword>
<protein>
    <submittedName>
        <fullName evidence="6">Kinesin light chain 1b isoform X1</fullName>
    </submittedName>
</protein>
<keyword evidence="2" id="KW-0963">Cytoplasm</keyword>
<evidence type="ECO:0000313" key="6">
    <source>
        <dbReference type="EMBL" id="GLD56135.1"/>
    </source>
</evidence>
<evidence type="ECO:0000256" key="5">
    <source>
        <dbReference type="SAM" id="MobiDB-lite"/>
    </source>
</evidence>
<keyword evidence="7" id="KW-1185">Reference proteome</keyword>
<proteinExistence type="predicted"/>
<dbReference type="AlphaFoldDB" id="A0AAD3MMC9"/>
<gene>
    <name evidence="6" type="ORF">AKAME5_000852200</name>
</gene>
<dbReference type="GO" id="GO:0005871">
    <property type="term" value="C:kinesin complex"/>
    <property type="evidence" value="ECO:0007669"/>
    <property type="project" value="InterPro"/>
</dbReference>
<dbReference type="EMBL" id="BRZM01000023">
    <property type="protein sequence ID" value="GLD56135.1"/>
    <property type="molecule type" value="Genomic_DNA"/>
</dbReference>
<sequence length="277" mass="30332">MVSRKAGGEAFSGGDHLALKLVIQGWALSEHNSILTASWRPSVMMALSNHLSGQSQAEAHCRIRTNTKAAHLLNDALSIEKTLGKRPSCCCCNTEQLGCAVWKRKYKAEPLCKRALEIRKVLRRTTQMSAKQLNNLALCQNQGKYQGGGVLLLPCLEISECRLGPDDPNVAKTKNNLLRTSPSMDASEEEEMDGSGALQRSGSLGKLRDVLRRSSELLVKKLQGNGPPEPRNTNMKRAASLNYLNKTSDDQFQTRGGSNFRESRGLSSSTVDLYTGN</sequence>
<evidence type="ECO:0000256" key="4">
    <source>
        <dbReference type="ARBA" id="ARBA00022803"/>
    </source>
</evidence>
<evidence type="ECO:0000256" key="2">
    <source>
        <dbReference type="ARBA" id="ARBA00022490"/>
    </source>
</evidence>
<organism evidence="6 7">
    <name type="scientific">Lates japonicus</name>
    <name type="common">Japanese lates</name>
    <dbReference type="NCBI Taxonomy" id="270547"/>
    <lineage>
        <taxon>Eukaryota</taxon>
        <taxon>Metazoa</taxon>
        <taxon>Chordata</taxon>
        <taxon>Craniata</taxon>
        <taxon>Vertebrata</taxon>
        <taxon>Euteleostomi</taxon>
        <taxon>Actinopterygii</taxon>
        <taxon>Neopterygii</taxon>
        <taxon>Teleostei</taxon>
        <taxon>Neoteleostei</taxon>
        <taxon>Acanthomorphata</taxon>
        <taxon>Carangaria</taxon>
        <taxon>Carangaria incertae sedis</taxon>
        <taxon>Centropomidae</taxon>
        <taxon>Lates</taxon>
    </lineage>
</organism>
<evidence type="ECO:0000313" key="7">
    <source>
        <dbReference type="Proteomes" id="UP001279410"/>
    </source>
</evidence>
<name>A0AAD3MMC9_LATJO</name>
<reference evidence="6" key="1">
    <citation type="submission" date="2022-08" db="EMBL/GenBank/DDBJ databases">
        <title>Genome sequencing of akame (Lates japonicus).</title>
        <authorList>
            <person name="Hashiguchi Y."/>
            <person name="Takahashi H."/>
        </authorList>
    </citation>
    <scope>NUCLEOTIDE SEQUENCE</scope>
    <source>
        <strain evidence="6">Kochi</strain>
    </source>
</reference>
<feature type="region of interest" description="Disordered" evidence="5">
    <location>
        <begin position="246"/>
        <end position="277"/>
    </location>
</feature>
<feature type="compositionally biased region" description="Polar residues" evidence="5">
    <location>
        <begin position="246"/>
        <end position="257"/>
    </location>
</feature>
<feature type="compositionally biased region" description="Polar residues" evidence="5">
    <location>
        <begin position="265"/>
        <end position="277"/>
    </location>
</feature>
<dbReference type="InterPro" id="IPR011990">
    <property type="entry name" value="TPR-like_helical_dom_sf"/>
</dbReference>
<keyword evidence="4" id="KW-0802">TPR repeat</keyword>
<dbReference type="PANTHER" id="PTHR45783:SF6">
    <property type="entry name" value="KINESIN LIGHT CHAIN 4"/>
    <property type="match status" value="1"/>
</dbReference>
<evidence type="ECO:0000256" key="1">
    <source>
        <dbReference type="ARBA" id="ARBA00004496"/>
    </source>
</evidence>
<dbReference type="PANTHER" id="PTHR45783">
    <property type="entry name" value="KINESIN LIGHT CHAIN"/>
    <property type="match status" value="1"/>
</dbReference>
<comment type="subcellular location">
    <subcellularLocation>
        <location evidence="1">Cytoplasm</location>
    </subcellularLocation>
</comment>
<dbReference type="Proteomes" id="UP001279410">
    <property type="component" value="Unassembled WGS sequence"/>
</dbReference>
<feature type="region of interest" description="Disordered" evidence="5">
    <location>
        <begin position="180"/>
        <end position="205"/>
    </location>
</feature>
<dbReference type="InterPro" id="IPR002151">
    <property type="entry name" value="Kinesin_light"/>
</dbReference>
<dbReference type="GO" id="GO:0019894">
    <property type="term" value="F:kinesin binding"/>
    <property type="evidence" value="ECO:0007669"/>
    <property type="project" value="TreeGrafter"/>
</dbReference>
<dbReference type="GO" id="GO:0005737">
    <property type="term" value="C:cytoplasm"/>
    <property type="evidence" value="ECO:0007669"/>
    <property type="project" value="UniProtKB-SubCell"/>
</dbReference>
<dbReference type="Gene3D" id="1.25.40.10">
    <property type="entry name" value="Tetratricopeptide repeat domain"/>
    <property type="match status" value="1"/>
</dbReference>
<dbReference type="GO" id="GO:0007018">
    <property type="term" value="P:microtubule-based movement"/>
    <property type="evidence" value="ECO:0007669"/>
    <property type="project" value="TreeGrafter"/>
</dbReference>
<evidence type="ECO:0000256" key="3">
    <source>
        <dbReference type="ARBA" id="ARBA00022737"/>
    </source>
</evidence>
<accession>A0AAD3MMC9</accession>